<accession>A0A8J2WEI9</accession>
<feature type="region of interest" description="Disordered" evidence="1">
    <location>
        <begin position="460"/>
        <end position="493"/>
    </location>
</feature>
<dbReference type="EMBL" id="CAKKNE010000001">
    <property type="protein sequence ID" value="CAH0365265.1"/>
    <property type="molecule type" value="Genomic_DNA"/>
</dbReference>
<protein>
    <submittedName>
        <fullName evidence="2">Uncharacterized protein</fullName>
    </submittedName>
</protein>
<gene>
    <name evidence="2" type="ORF">PECAL_1P16960</name>
</gene>
<evidence type="ECO:0000256" key="1">
    <source>
        <dbReference type="SAM" id="MobiDB-lite"/>
    </source>
</evidence>
<evidence type="ECO:0000313" key="3">
    <source>
        <dbReference type="Proteomes" id="UP000789595"/>
    </source>
</evidence>
<comment type="caution">
    <text evidence="2">The sequence shown here is derived from an EMBL/GenBank/DDBJ whole genome shotgun (WGS) entry which is preliminary data.</text>
</comment>
<name>A0A8J2WEI9_9STRA</name>
<organism evidence="2 3">
    <name type="scientific">Pelagomonas calceolata</name>
    <dbReference type="NCBI Taxonomy" id="35677"/>
    <lineage>
        <taxon>Eukaryota</taxon>
        <taxon>Sar</taxon>
        <taxon>Stramenopiles</taxon>
        <taxon>Ochrophyta</taxon>
        <taxon>Pelagophyceae</taxon>
        <taxon>Pelagomonadales</taxon>
        <taxon>Pelagomonadaceae</taxon>
        <taxon>Pelagomonas</taxon>
    </lineage>
</organism>
<dbReference type="Proteomes" id="UP000789595">
    <property type="component" value="Unassembled WGS sequence"/>
</dbReference>
<feature type="compositionally biased region" description="Basic and acidic residues" evidence="1">
    <location>
        <begin position="471"/>
        <end position="485"/>
    </location>
</feature>
<proteinExistence type="predicted"/>
<dbReference type="AlphaFoldDB" id="A0A8J2WEI9"/>
<keyword evidence="3" id="KW-1185">Reference proteome</keyword>
<feature type="non-terminal residue" evidence="2">
    <location>
        <position position="493"/>
    </location>
</feature>
<evidence type="ECO:0000313" key="2">
    <source>
        <dbReference type="EMBL" id="CAH0365265.1"/>
    </source>
</evidence>
<sequence length="493" mass="52999">MPGYVNLSAAFSRFSISPARGTVKVNDEYKGVVTGTSVYGLHVGINAKMSRIPGSKRAIGLVFKPRLSNSLNSGSTEPDVERVVRDDLRISKGDAVDVKVIEIRNGKPGFELVNRAPCPNYLLGLCTFAHPWLSKTTCCRDGSHELRPGLRPAGYDKWLVNQGLAPRDLIHMGWVYGGQLGLANSQERMAYHRVSVAAIRELRSQYGQVMSDVDQNLPQGKLFYERPEETTAHLWKDARSPTDLQSAVFGVRVLVERLAYLSGSAAAGDYLLGAPLTMADRWRNMRFHAFSLVRSADDGPDGPVQWSGHGQLNCYPYTEVTERSIIEVVAKLGVILEVLFEGRNADGVNPRAVSTALIAAFSAPPILEGDKETTQKGTPSKKQAYSYPSTVLNNQLELFELLQVKAAAAGAAAAAHAAVAEATANPGTAPHAQLQLLRAVAAARDGAAAAHADVADAAAADHANFPTKSNPRPESRVQLEREKARAATADAAA</sequence>
<reference evidence="2" key="1">
    <citation type="submission" date="2021-11" db="EMBL/GenBank/DDBJ databases">
        <authorList>
            <consortium name="Genoscope - CEA"/>
            <person name="William W."/>
        </authorList>
    </citation>
    <scope>NUCLEOTIDE SEQUENCE</scope>
</reference>